<protein>
    <submittedName>
        <fullName evidence="1">Uncharacterized protein</fullName>
    </submittedName>
</protein>
<comment type="caution">
    <text evidence="1">The sequence shown here is derived from an EMBL/GenBank/DDBJ whole genome shotgun (WGS) entry which is preliminary data.</text>
</comment>
<dbReference type="AlphaFoldDB" id="A0A3N0AH09"/>
<dbReference type="GO" id="GO:0008883">
    <property type="term" value="F:glutamyl-tRNA reductase activity"/>
    <property type="evidence" value="ECO:0007669"/>
    <property type="project" value="InterPro"/>
</dbReference>
<accession>A0A3N0AH09</accession>
<dbReference type="SUPFAM" id="SSF69742">
    <property type="entry name" value="Glutamyl tRNA-reductase catalytic, N-terminal domain"/>
    <property type="match status" value="1"/>
</dbReference>
<evidence type="ECO:0000313" key="2">
    <source>
        <dbReference type="Proteomes" id="UP000267368"/>
    </source>
</evidence>
<dbReference type="InterPro" id="IPR036343">
    <property type="entry name" value="GluRdtase_N_sf"/>
</dbReference>
<dbReference type="Gene3D" id="3.30.460.30">
    <property type="entry name" value="Glutamyl-tRNA reductase, N-terminal domain"/>
    <property type="match status" value="1"/>
</dbReference>
<dbReference type="EMBL" id="QICB01000001">
    <property type="protein sequence ID" value="RNL21306.1"/>
    <property type="molecule type" value="Genomic_DNA"/>
</dbReference>
<sequence length="317" mass="33885">MELVVAGIDPAHAPDDVLTSVESARRGDLLAAIAALPDAEEAAIAGQGERYEAYAVLREGFDSFGVFGNLFSSHLGVPPSRIAGCFYAAEGVDAAMHAMHVACGSDSFARGRDVPAPRFICESACDSGKPAEAIERLFLEASEAASSFGLRRDEDAQSRAEADMAVELARFVFDDLGKCSVMVESSSPQASVFQAAFSAAGASVFDACEEDGLMESMAKADVSLLWRAQAFDAAAAKRLRRVRRGRLSVVFDLAGEPDGRGRVDVDDVFVYGRSDLQEVAAACERESVGDAERARAIRERARAYMRWFDSRDVSASG</sequence>
<dbReference type="GO" id="GO:0050661">
    <property type="term" value="F:NADP binding"/>
    <property type="evidence" value="ECO:0007669"/>
    <property type="project" value="InterPro"/>
</dbReference>
<gene>
    <name evidence="1" type="ORF">DMP07_00155</name>
</gene>
<reference evidence="2" key="1">
    <citation type="submission" date="2018-05" db="EMBL/GenBank/DDBJ databases">
        <title>Genome Sequencing of selected type strains of the family Eggerthellaceae.</title>
        <authorList>
            <person name="Danylec N."/>
            <person name="Stoll D.A."/>
            <person name="Doetsch A."/>
            <person name="Huch M."/>
        </authorList>
    </citation>
    <scope>NUCLEOTIDE SEQUENCE [LARGE SCALE GENOMIC DNA]</scope>
    <source>
        <strain evidence="2">DSM 17537</strain>
    </source>
</reference>
<organism evidence="1 2">
    <name type="scientific">Slackia faecicanis</name>
    <dbReference type="NCBI Taxonomy" id="255723"/>
    <lineage>
        <taxon>Bacteria</taxon>
        <taxon>Bacillati</taxon>
        <taxon>Actinomycetota</taxon>
        <taxon>Coriobacteriia</taxon>
        <taxon>Eggerthellales</taxon>
        <taxon>Eggerthellaceae</taxon>
        <taxon>Slackia</taxon>
    </lineage>
</organism>
<keyword evidence="2" id="KW-1185">Reference proteome</keyword>
<dbReference type="Proteomes" id="UP000267368">
    <property type="component" value="Unassembled WGS sequence"/>
</dbReference>
<name>A0A3N0AH09_9ACTN</name>
<dbReference type="OrthoDB" id="110209at2"/>
<evidence type="ECO:0000313" key="1">
    <source>
        <dbReference type="EMBL" id="RNL21306.1"/>
    </source>
</evidence>
<dbReference type="RefSeq" id="WP_123197148.1">
    <property type="nucleotide sequence ID" value="NZ_QICB01000001.1"/>
</dbReference>
<proteinExistence type="predicted"/>
<dbReference type="GO" id="GO:0033014">
    <property type="term" value="P:tetrapyrrole biosynthetic process"/>
    <property type="evidence" value="ECO:0007669"/>
    <property type="project" value="InterPro"/>
</dbReference>